<dbReference type="VEuPathDB" id="FungiDB:FUN_006995"/>
<dbReference type="VEuPathDB" id="FungiDB:RhiirFUN_021675"/>
<dbReference type="Proteomes" id="UP000234323">
    <property type="component" value="Unassembled WGS sequence"/>
</dbReference>
<name>A0A2I1GYL9_9GLOM</name>
<feature type="compositionally biased region" description="Basic and acidic residues" evidence="1">
    <location>
        <begin position="363"/>
        <end position="394"/>
    </location>
</feature>
<feature type="region of interest" description="Disordered" evidence="1">
    <location>
        <begin position="136"/>
        <end position="166"/>
    </location>
</feature>
<accession>A0A2I1GYL9</accession>
<gene>
    <name evidence="2" type="ORF">RhiirA4_494466</name>
</gene>
<evidence type="ECO:0000313" key="3">
    <source>
        <dbReference type="Proteomes" id="UP000234323"/>
    </source>
</evidence>
<dbReference type="EMBL" id="LLXI01001067">
    <property type="protein sequence ID" value="PKY51723.1"/>
    <property type="molecule type" value="Genomic_DNA"/>
</dbReference>
<organism evidence="2 3">
    <name type="scientific">Rhizophagus irregularis</name>
    <dbReference type="NCBI Taxonomy" id="588596"/>
    <lineage>
        <taxon>Eukaryota</taxon>
        <taxon>Fungi</taxon>
        <taxon>Fungi incertae sedis</taxon>
        <taxon>Mucoromycota</taxon>
        <taxon>Glomeromycotina</taxon>
        <taxon>Glomeromycetes</taxon>
        <taxon>Glomerales</taxon>
        <taxon>Glomeraceae</taxon>
        <taxon>Rhizophagus</taxon>
    </lineage>
</organism>
<feature type="compositionally biased region" description="Basic and acidic residues" evidence="1">
    <location>
        <begin position="29"/>
        <end position="43"/>
    </location>
</feature>
<protein>
    <submittedName>
        <fullName evidence="2">Uncharacterized protein</fullName>
    </submittedName>
</protein>
<feature type="region of interest" description="Disordered" evidence="1">
    <location>
        <begin position="23"/>
        <end position="43"/>
    </location>
</feature>
<proteinExistence type="predicted"/>
<feature type="compositionally biased region" description="Basic residues" evidence="1">
    <location>
        <begin position="155"/>
        <end position="166"/>
    </location>
</feature>
<feature type="region of interest" description="Disordered" evidence="1">
    <location>
        <begin position="363"/>
        <end position="410"/>
    </location>
</feature>
<comment type="caution">
    <text evidence="2">The sequence shown here is derived from an EMBL/GenBank/DDBJ whole genome shotgun (WGS) entry which is preliminary data.</text>
</comment>
<keyword evidence="3" id="KW-1185">Reference proteome</keyword>
<evidence type="ECO:0000313" key="2">
    <source>
        <dbReference type="EMBL" id="PKY51723.1"/>
    </source>
</evidence>
<dbReference type="VEuPathDB" id="FungiDB:RhiirA1_542311"/>
<evidence type="ECO:0000256" key="1">
    <source>
        <dbReference type="SAM" id="MobiDB-lite"/>
    </source>
</evidence>
<dbReference type="AlphaFoldDB" id="A0A2I1GYL9"/>
<reference evidence="2 3" key="1">
    <citation type="submission" date="2015-10" db="EMBL/GenBank/DDBJ databases">
        <title>Genome analyses suggest a sexual origin of heterokaryosis in a supposedly ancient asexual fungus.</title>
        <authorList>
            <person name="Ropars J."/>
            <person name="Sedzielewska K."/>
            <person name="Noel J."/>
            <person name="Charron P."/>
            <person name="Farinelli L."/>
            <person name="Marton T."/>
            <person name="Kruger M."/>
            <person name="Pelin A."/>
            <person name="Brachmann A."/>
            <person name="Corradi N."/>
        </authorList>
    </citation>
    <scope>NUCLEOTIDE SEQUENCE [LARGE SCALE GENOMIC DNA]</scope>
    <source>
        <strain evidence="2 3">A4</strain>
    </source>
</reference>
<dbReference type="VEuPathDB" id="FungiDB:RhiirFUN_023766"/>
<sequence>MESEYKITEYTYRFLKEAEKVFHSGTRSGENRPERATKGRKVSDKEEYFLESIRKDVIHRKETIKDIVLKCSDTSFKIYSEEIKRLSWENSKLRSELRKKEHVMDKKVNEEKKRERIISQKNEQIRKISQEAEKTRQELNMVKTGNNKEFDQQKKPKKSRSTSKKRNREAIIEIPILPEIPSDDRKNEKARDLFFYDIPKYWNQEEILAQLTILGRVLRLQIRGQYKYKTVKAKIVLNEIFEKKFNAGHFGICINKNFTRWYDASIGLKERQERDKWQTVRDLTNEEMESIKNTSSYDFITKLQQKSKAEFLKIIKITKNWKVIGYFKNQKAMEEAVEDSCTLGNISRIWLIRNKKTLYKDEKKSGKDKIEIMSKGNEEKEKTQPETTTKKASEETPSSPKRPILEKLPMTPEERMYAELGNFASKNHEFFKDTHPREQQITFREHSPEKQKTRSPDEQKVVDMIKRWRIADEEECEAIFGKERQKEALKKDNVAPEEVVEIIKDYRSNKISYERLKDSAKGKDIRQKMDELKDIFDKTSNGMEWEKINVEAVTTMKDEMNIQGMENFNQWMQKENNYLRLGKKIISLAEQNEILLEYTTLNDDFTKRLKDNNRYQDEKEVGDKRPILDSPSPSTTKTVWFSVFSLKKQFFCFF</sequence>